<dbReference type="SUPFAM" id="SSF56003">
    <property type="entry name" value="Molybdenum cofactor-binding domain"/>
    <property type="match status" value="1"/>
</dbReference>
<evidence type="ECO:0000313" key="3">
    <source>
        <dbReference type="Proteomes" id="UP000217005"/>
    </source>
</evidence>
<dbReference type="InterPro" id="IPR008274">
    <property type="entry name" value="AldOxase/xan_DH_MoCoBD1"/>
</dbReference>
<dbReference type="AlphaFoldDB" id="A0A261SIG5"/>
<protein>
    <submittedName>
        <fullName evidence="2">Aldehyde oxidase</fullName>
    </submittedName>
</protein>
<feature type="domain" description="Aldehyde oxidase/xanthine dehydrogenase a/b hammerhead" evidence="1">
    <location>
        <begin position="19"/>
        <end position="126"/>
    </location>
</feature>
<evidence type="ECO:0000259" key="1">
    <source>
        <dbReference type="SMART" id="SM01008"/>
    </source>
</evidence>
<dbReference type="Pfam" id="PF02738">
    <property type="entry name" value="MoCoBD_1"/>
    <property type="match status" value="1"/>
</dbReference>
<name>A0A261SIG5_9BORD</name>
<organism evidence="2 3">
    <name type="scientific">Bordetella genomosp. 1</name>
    <dbReference type="NCBI Taxonomy" id="1395607"/>
    <lineage>
        <taxon>Bacteria</taxon>
        <taxon>Pseudomonadati</taxon>
        <taxon>Pseudomonadota</taxon>
        <taxon>Betaproteobacteria</taxon>
        <taxon>Burkholderiales</taxon>
        <taxon>Alcaligenaceae</taxon>
        <taxon>Bordetella</taxon>
    </lineage>
</organism>
<dbReference type="PANTHER" id="PTHR11908">
    <property type="entry name" value="XANTHINE DEHYDROGENASE"/>
    <property type="match status" value="1"/>
</dbReference>
<dbReference type="InterPro" id="IPR016208">
    <property type="entry name" value="Ald_Oxase/xanthine_DH-like"/>
</dbReference>
<gene>
    <name evidence="2" type="ORF">CEG14_13910</name>
</gene>
<accession>A0A261SIG5</accession>
<dbReference type="Gene3D" id="3.90.1170.50">
    <property type="entry name" value="Aldehyde oxidase/xanthine dehydrogenase, a/b hammerhead"/>
    <property type="match status" value="1"/>
</dbReference>
<dbReference type="EMBL" id="NEVL01000003">
    <property type="protein sequence ID" value="OZI36123.1"/>
    <property type="molecule type" value="Genomic_DNA"/>
</dbReference>
<dbReference type="SUPFAM" id="SSF54665">
    <property type="entry name" value="CO dehydrogenase molybdoprotein N-domain-like"/>
    <property type="match status" value="1"/>
</dbReference>
<dbReference type="Pfam" id="PF20256">
    <property type="entry name" value="MoCoBD_2"/>
    <property type="match status" value="1"/>
</dbReference>
<dbReference type="InterPro" id="IPR046867">
    <property type="entry name" value="AldOxase/xan_DH_MoCoBD2"/>
</dbReference>
<reference evidence="2 3" key="1">
    <citation type="submission" date="2017-05" db="EMBL/GenBank/DDBJ databases">
        <title>Complete and WGS of Bordetella genogroups.</title>
        <authorList>
            <person name="Spilker T."/>
            <person name="LiPuma J."/>
        </authorList>
    </citation>
    <scope>NUCLEOTIDE SEQUENCE [LARGE SCALE GENOMIC DNA]</scope>
    <source>
        <strain evidence="2 3">AU17610</strain>
    </source>
</reference>
<dbReference type="InterPro" id="IPR036856">
    <property type="entry name" value="Ald_Oxase/Xan_DH_a/b_sf"/>
</dbReference>
<dbReference type="InterPro" id="IPR037165">
    <property type="entry name" value="AldOxase/xan_DH_Mopterin-bd_sf"/>
</dbReference>
<evidence type="ECO:0000313" key="2">
    <source>
        <dbReference type="EMBL" id="OZI36123.1"/>
    </source>
</evidence>
<dbReference type="OrthoDB" id="221297at2"/>
<dbReference type="GO" id="GO:0005506">
    <property type="term" value="F:iron ion binding"/>
    <property type="evidence" value="ECO:0007669"/>
    <property type="project" value="InterPro"/>
</dbReference>
<dbReference type="RefSeq" id="WP_094826932.1">
    <property type="nucleotide sequence ID" value="NZ_NEVL01000003.1"/>
</dbReference>
<dbReference type="InterPro" id="IPR000674">
    <property type="entry name" value="Ald_Oxase/Xan_DH_a/b"/>
</dbReference>
<dbReference type="PANTHER" id="PTHR11908:SF153">
    <property type="entry name" value="DEHYDROGENASE"/>
    <property type="match status" value="1"/>
</dbReference>
<proteinExistence type="predicted"/>
<comment type="caution">
    <text evidence="2">The sequence shown here is derived from an EMBL/GenBank/DDBJ whole genome shotgun (WGS) entry which is preliminary data.</text>
</comment>
<dbReference type="Gene3D" id="3.30.365.10">
    <property type="entry name" value="Aldehyde oxidase/xanthine dehydrogenase, molybdopterin binding domain"/>
    <property type="match status" value="4"/>
</dbReference>
<dbReference type="Proteomes" id="UP000217005">
    <property type="component" value="Unassembled WGS sequence"/>
</dbReference>
<dbReference type="SMART" id="SM01008">
    <property type="entry name" value="Ald_Xan_dh_C"/>
    <property type="match status" value="1"/>
</dbReference>
<dbReference type="Pfam" id="PF01315">
    <property type="entry name" value="Ald_Xan_dh_C"/>
    <property type="match status" value="1"/>
</dbReference>
<dbReference type="GO" id="GO:0016491">
    <property type="term" value="F:oxidoreductase activity"/>
    <property type="evidence" value="ECO:0007669"/>
    <property type="project" value="InterPro"/>
</dbReference>
<sequence>MARYLGKETPRVDGVAKVTGKAKYAAEFQVPHLCYGFIVLGTIAKGRIERIETTEAEKAPGVLAVITHRNARKLGGAGAAGDAWQWPLQSDRIYFNGQPIALVVAQTYEQARHAARLVQASYQAEPHNTDTEAALARAALDDDSAKAKPRGDPAGAWRDATVKVEAQYRIPIEHHNPIEPHAAIAFWDRDELTIFDKTQGVGGVQKHLATAFGIRPDQVRVVSPFVGGAFGSSLKPNYYPSLTAMAARIVRRPVKVVYTRSQMYTGHGYRPHTLQNVRLGADRDGKLSVMIHEAFHNTSSFEEFSDATTRFIKQVYACPNLDAPLKIVPTDMASPTWMRAPGAVSGMFALESAMDELAYALDMDPLQLRLVNYAEVDPESGKPFSSKALRECYRLGAEKFGWKARSHAPRSMRDGHLLVGWGMATGVWGAMQMPASARVVYRADGSARVSSATSDIGPGTYTVMTMIAAEFLGMPLERVKFELGDSNQPAAPSQGGSWTTSSVGSAVRGAALAVVARLAALAVAESASPLSGLDAGQVEMADGMLRHRGDPARAVAVADLMRRHRLDTLDETYESKPSPERANYASLAHGAQFVEVKVDPDLGTVRVTRAIEVTACGKIINPLASHSQEIGGVVWGIGMALLEATEVDHRLGRIMNANLQHYHVPVNADVQAIETIFVEEDDTIVNPLGVKGMGELGMVGIPAAIANAVFHATGRRVRDLPITPDKLL</sequence>